<reference evidence="2" key="2">
    <citation type="submission" date="2020-06" db="EMBL/GenBank/DDBJ databases">
        <title>Helianthus annuus Genome sequencing and assembly Release 2.</title>
        <authorList>
            <person name="Gouzy J."/>
            <person name="Langlade N."/>
            <person name="Munos S."/>
        </authorList>
    </citation>
    <scope>NUCLEOTIDE SEQUENCE</scope>
    <source>
        <tissue evidence="2">Leaves</tissue>
    </source>
</reference>
<feature type="compositionally biased region" description="Basic and acidic residues" evidence="1">
    <location>
        <begin position="149"/>
        <end position="159"/>
    </location>
</feature>
<comment type="caution">
    <text evidence="2">The sequence shown here is derived from an EMBL/GenBank/DDBJ whole genome shotgun (WGS) entry which is preliminary data.</text>
</comment>
<reference evidence="2" key="1">
    <citation type="journal article" date="2017" name="Nature">
        <title>The sunflower genome provides insights into oil metabolism, flowering and Asterid evolution.</title>
        <authorList>
            <person name="Badouin H."/>
            <person name="Gouzy J."/>
            <person name="Grassa C.J."/>
            <person name="Murat F."/>
            <person name="Staton S.E."/>
            <person name="Cottret L."/>
            <person name="Lelandais-Briere C."/>
            <person name="Owens G.L."/>
            <person name="Carrere S."/>
            <person name="Mayjonade B."/>
            <person name="Legrand L."/>
            <person name="Gill N."/>
            <person name="Kane N.C."/>
            <person name="Bowers J.E."/>
            <person name="Hubner S."/>
            <person name="Bellec A."/>
            <person name="Berard A."/>
            <person name="Berges H."/>
            <person name="Blanchet N."/>
            <person name="Boniface M.C."/>
            <person name="Brunel D."/>
            <person name="Catrice O."/>
            <person name="Chaidir N."/>
            <person name="Claudel C."/>
            <person name="Donnadieu C."/>
            <person name="Faraut T."/>
            <person name="Fievet G."/>
            <person name="Helmstetter N."/>
            <person name="King M."/>
            <person name="Knapp S.J."/>
            <person name="Lai Z."/>
            <person name="Le Paslier M.C."/>
            <person name="Lippi Y."/>
            <person name="Lorenzon L."/>
            <person name="Mandel J.R."/>
            <person name="Marage G."/>
            <person name="Marchand G."/>
            <person name="Marquand E."/>
            <person name="Bret-Mestries E."/>
            <person name="Morien E."/>
            <person name="Nambeesan S."/>
            <person name="Nguyen T."/>
            <person name="Pegot-Espagnet P."/>
            <person name="Pouilly N."/>
            <person name="Raftis F."/>
            <person name="Sallet E."/>
            <person name="Schiex T."/>
            <person name="Thomas J."/>
            <person name="Vandecasteele C."/>
            <person name="Vares D."/>
            <person name="Vear F."/>
            <person name="Vautrin S."/>
            <person name="Crespi M."/>
            <person name="Mangin B."/>
            <person name="Burke J.M."/>
            <person name="Salse J."/>
            <person name="Munos S."/>
            <person name="Vincourt P."/>
            <person name="Rieseberg L.H."/>
            <person name="Langlade N.B."/>
        </authorList>
    </citation>
    <scope>NUCLEOTIDE SEQUENCE</scope>
    <source>
        <tissue evidence="2">Leaves</tissue>
    </source>
</reference>
<proteinExistence type="predicted"/>
<dbReference type="EMBL" id="MNCJ02000322">
    <property type="protein sequence ID" value="KAF5798775.1"/>
    <property type="molecule type" value="Genomic_DNA"/>
</dbReference>
<dbReference type="Proteomes" id="UP000215914">
    <property type="component" value="Unassembled WGS sequence"/>
</dbReference>
<dbReference type="Gramene" id="mRNA:HanXRQr2_Chr07g0296901">
    <property type="protein sequence ID" value="mRNA:HanXRQr2_Chr07g0296901"/>
    <property type="gene ID" value="HanXRQr2_Chr07g0296901"/>
</dbReference>
<gene>
    <name evidence="2" type="ORF">HanXRQr2_Chr07g0296901</name>
</gene>
<keyword evidence="3" id="KW-1185">Reference proteome</keyword>
<accession>A0A9K3ILU3</accession>
<feature type="compositionally biased region" description="Polar residues" evidence="1">
    <location>
        <begin position="131"/>
        <end position="148"/>
    </location>
</feature>
<sequence>MPTSTYPKEWKDRFIFASPSLLYESFSIRDPTASVEDGVPPLSVVEDVLWRPMYEYSTHTFNFPEGNLVMGGLSTFYSTHPRTFYDGRGVVNQEMCDVLGGEAPNVEGLNAEAVPGDGTPHLEGASPKGSEGSQNSPQFEDISSGNEDLETRLSQKSKPDLVVGTTEAIPEVRNIRSGLQSTSNKKSQPASQSMFKALPVATKGSLSTHLKILRPNLSFVSGPLLVS</sequence>
<evidence type="ECO:0000313" key="2">
    <source>
        <dbReference type="EMBL" id="KAF5798775.1"/>
    </source>
</evidence>
<protein>
    <submittedName>
        <fullName evidence="2">Uncharacterized protein</fullName>
    </submittedName>
</protein>
<name>A0A9K3ILU3_HELAN</name>
<dbReference type="AlphaFoldDB" id="A0A9K3ILU3"/>
<feature type="compositionally biased region" description="Polar residues" evidence="1">
    <location>
        <begin position="177"/>
        <end position="192"/>
    </location>
</feature>
<organism evidence="2 3">
    <name type="scientific">Helianthus annuus</name>
    <name type="common">Common sunflower</name>
    <dbReference type="NCBI Taxonomy" id="4232"/>
    <lineage>
        <taxon>Eukaryota</taxon>
        <taxon>Viridiplantae</taxon>
        <taxon>Streptophyta</taxon>
        <taxon>Embryophyta</taxon>
        <taxon>Tracheophyta</taxon>
        <taxon>Spermatophyta</taxon>
        <taxon>Magnoliopsida</taxon>
        <taxon>eudicotyledons</taxon>
        <taxon>Gunneridae</taxon>
        <taxon>Pentapetalae</taxon>
        <taxon>asterids</taxon>
        <taxon>campanulids</taxon>
        <taxon>Asterales</taxon>
        <taxon>Asteraceae</taxon>
        <taxon>Asteroideae</taxon>
        <taxon>Heliantheae alliance</taxon>
        <taxon>Heliantheae</taxon>
        <taxon>Helianthus</taxon>
    </lineage>
</organism>
<evidence type="ECO:0000256" key="1">
    <source>
        <dbReference type="SAM" id="MobiDB-lite"/>
    </source>
</evidence>
<feature type="region of interest" description="Disordered" evidence="1">
    <location>
        <begin position="107"/>
        <end position="192"/>
    </location>
</feature>
<evidence type="ECO:0000313" key="3">
    <source>
        <dbReference type="Proteomes" id="UP000215914"/>
    </source>
</evidence>